<evidence type="ECO:0000313" key="3">
    <source>
        <dbReference type="Proteomes" id="UP000261680"/>
    </source>
</evidence>
<reference evidence="4 5" key="1">
    <citation type="submission" date="2025-04" db="UniProtKB">
        <authorList>
            <consortium name="RefSeq"/>
        </authorList>
    </citation>
    <scope>IDENTIFICATION</scope>
    <source>
        <tissue evidence="4 5">Whole blood</tissue>
    </source>
</reference>
<evidence type="ECO:0000313" key="6">
    <source>
        <dbReference type="RefSeq" id="XP_040495872.1"/>
    </source>
</evidence>
<evidence type="ECO:0000313" key="5">
    <source>
        <dbReference type="RefSeq" id="XP_040495871.1"/>
    </source>
</evidence>
<sequence length="287" mass="30452">MLILTFPLLLPQMLWAVLLATSLSAQNGGAADLPCGAECARLAQDPGDGEAAAGLASTPQHTQWDNPTCTRGVVSVSRGQRAVMACNISNPLLSVAIYRSAHGEAFEPVFSVRPPGCFCREGWQLQVQGGMAQLVIEDANHTQAGCYKWYLQGLQRNIEVTTLNVSGAESQDLKEGGRLLVTYPCGPEMLCPPEAADQFKVVLAVIGVTVGLIFLVVGVSVCTKGTALLPYSLQKCSEPQEKSQVPKRLTSKNLSLLCPIRAGGLGFQPQVQKGHAAVPVEMPQLGS</sequence>
<evidence type="ECO:0000313" key="4">
    <source>
        <dbReference type="RefSeq" id="XP_008692097.2"/>
    </source>
</evidence>
<accession>A0A8M1GJL0</accession>
<dbReference type="Proteomes" id="UP000261680">
    <property type="component" value="Unplaced"/>
</dbReference>
<feature type="chain" id="PRO_5044692714" evidence="2">
    <location>
        <begin position="26"/>
        <end position="287"/>
    </location>
</feature>
<dbReference type="OrthoDB" id="9451016at2759"/>
<dbReference type="GO" id="GO:0016020">
    <property type="term" value="C:membrane"/>
    <property type="evidence" value="ECO:0007669"/>
    <property type="project" value="TreeGrafter"/>
</dbReference>
<dbReference type="RefSeq" id="XP_008692097.2">
    <property type="nucleotide sequence ID" value="XM_008693875.2"/>
</dbReference>
<name>A0A8M1GJL0_URSMA</name>
<dbReference type="RefSeq" id="XP_040495871.1">
    <property type="nucleotide sequence ID" value="XM_040639937.1"/>
</dbReference>
<dbReference type="CTD" id="6398"/>
<proteinExistence type="predicted"/>
<keyword evidence="1 4" id="KW-0812">Transmembrane</keyword>
<feature type="transmembrane region" description="Helical" evidence="1">
    <location>
        <begin position="201"/>
        <end position="222"/>
    </location>
</feature>
<keyword evidence="2" id="KW-0732">Signal</keyword>
<gene>
    <name evidence="4 5 6" type="primary">SECTM1</name>
</gene>
<dbReference type="PANTHER" id="PTHR15123">
    <property type="entry name" value="SECRETED AND TRANSMEMBRANE PROTEIN 1"/>
    <property type="match status" value="1"/>
</dbReference>
<protein>
    <submittedName>
        <fullName evidence="4 5">Secreted and transmembrane protein 1 isoform X1</fullName>
    </submittedName>
</protein>
<dbReference type="PANTHER" id="PTHR15123:SF5">
    <property type="entry name" value="SECRETED AND TRANSMEMBRANE PROTEIN 1"/>
    <property type="match status" value="1"/>
</dbReference>
<organism evidence="3 5">
    <name type="scientific">Ursus maritimus</name>
    <name type="common">Polar bear</name>
    <name type="synonym">Thalarctos maritimus</name>
    <dbReference type="NCBI Taxonomy" id="29073"/>
    <lineage>
        <taxon>Eukaryota</taxon>
        <taxon>Metazoa</taxon>
        <taxon>Chordata</taxon>
        <taxon>Craniata</taxon>
        <taxon>Vertebrata</taxon>
        <taxon>Euteleostomi</taxon>
        <taxon>Mammalia</taxon>
        <taxon>Eutheria</taxon>
        <taxon>Laurasiatheria</taxon>
        <taxon>Carnivora</taxon>
        <taxon>Caniformia</taxon>
        <taxon>Ursidae</taxon>
        <taxon>Ursus</taxon>
    </lineage>
</organism>
<dbReference type="GO" id="GO:0006955">
    <property type="term" value="P:immune response"/>
    <property type="evidence" value="ECO:0007669"/>
    <property type="project" value="InterPro"/>
</dbReference>
<evidence type="ECO:0000256" key="1">
    <source>
        <dbReference type="SAM" id="Phobius"/>
    </source>
</evidence>
<dbReference type="RefSeq" id="XP_040495872.1">
    <property type="nucleotide sequence ID" value="XM_040639938.1"/>
</dbReference>
<dbReference type="InterPro" id="IPR033231">
    <property type="entry name" value="SECTM1"/>
</dbReference>
<keyword evidence="1" id="KW-0472">Membrane</keyword>
<dbReference type="KEGG" id="umr:103665832"/>
<dbReference type="GeneID" id="103665832"/>
<evidence type="ECO:0000256" key="2">
    <source>
        <dbReference type="SAM" id="SignalP"/>
    </source>
</evidence>
<keyword evidence="1" id="KW-1133">Transmembrane helix</keyword>
<feature type="signal peptide" evidence="2">
    <location>
        <begin position="1"/>
        <end position="25"/>
    </location>
</feature>
<dbReference type="AlphaFoldDB" id="A0A8M1GJL0"/>
<keyword evidence="3" id="KW-1185">Reference proteome</keyword>
<dbReference type="GO" id="GO:0005125">
    <property type="term" value="F:cytokine activity"/>
    <property type="evidence" value="ECO:0007669"/>
    <property type="project" value="InterPro"/>
</dbReference>